<gene>
    <name evidence="1" type="ORF">F9L03_05030</name>
</gene>
<dbReference type="EMBL" id="WBWF01000002">
    <property type="protein sequence ID" value="KAB2705758.1"/>
    <property type="molecule type" value="Genomic_DNA"/>
</dbReference>
<protein>
    <submittedName>
        <fullName evidence="1">Uncharacterized protein</fullName>
    </submittedName>
</protein>
<keyword evidence="2" id="KW-1185">Reference proteome</keyword>
<sequence length="434" mass="48472">MNIHQSEMIDVMYGIITSISRYSINMPPRIRLENFDDMQQLAMHVEGLRYTLSQMRRSIRLERLERVDLLMVKIADNATKLSQSDEFIKYLAHRTFKYRSPTSHSQPELPFIDSNLNEGAATTGEAIEYFIKIAHEFNGKAGDDTSINDTAKLRRIIPAQKIAPVQFEIKSGRLQIAHRPATAPIPNSDYAQSARTSLIESGERLLNQLRQSNCDPRLLDTVITLQEKLISCEDIIQLGLMNMGVDLAEKQFSEELPPIITAMLQSQTSGVGLYVSQFPDWQNFTEAAILVELHQNEIIKISEAATSIVEELEQSPDIVDHEVPKTIRALQLLIADPKRATKKAAFAVIRTIENLVAKIFSHGVNFIDETTTKTSKKASSILSHAMVYALLCLALNGATGMTVAVPKLADTAWMGNAAQIIKKQIDALSKELVE</sequence>
<evidence type="ECO:0000313" key="1">
    <source>
        <dbReference type="EMBL" id="KAB2705758.1"/>
    </source>
</evidence>
<evidence type="ECO:0000313" key="2">
    <source>
        <dbReference type="Proteomes" id="UP000435957"/>
    </source>
</evidence>
<accession>A0AB34DRU8</accession>
<dbReference type="AlphaFoldDB" id="A0AB34DRU8"/>
<name>A0AB34DRU8_9HYPH</name>
<comment type="caution">
    <text evidence="1">The sequence shown here is derived from an EMBL/GenBank/DDBJ whole genome shotgun (WGS) entry which is preliminary data.</text>
</comment>
<organism evidence="1 2">
    <name type="scientific">Brucella lupini</name>
    <dbReference type="NCBI Taxonomy" id="255457"/>
    <lineage>
        <taxon>Bacteria</taxon>
        <taxon>Pseudomonadati</taxon>
        <taxon>Pseudomonadota</taxon>
        <taxon>Alphaproteobacteria</taxon>
        <taxon>Hyphomicrobiales</taxon>
        <taxon>Brucellaceae</taxon>
        <taxon>Brucella/Ochrobactrum group</taxon>
        <taxon>Brucella</taxon>
    </lineage>
</organism>
<reference evidence="1 2" key="1">
    <citation type="submission" date="2019-09" db="EMBL/GenBank/DDBJ databases">
        <title>Taxonomic organization of the family Brucellaceae based on a phylogenomic approach.</title>
        <authorList>
            <person name="Leclercq S."/>
            <person name="Cloeckaert A."/>
            <person name="Zygmunt M.S."/>
        </authorList>
    </citation>
    <scope>NUCLEOTIDE SEQUENCE [LARGE SCALE GENOMIC DNA]</scope>
    <source>
        <strain evidence="1 2">LUP23</strain>
    </source>
</reference>
<dbReference type="RefSeq" id="WP_094514631.1">
    <property type="nucleotide sequence ID" value="NZ_JBHEEP010000003.1"/>
</dbReference>
<dbReference type="Proteomes" id="UP000435957">
    <property type="component" value="Unassembled WGS sequence"/>
</dbReference>
<proteinExistence type="predicted"/>